<feature type="region of interest" description="Disordered" evidence="6">
    <location>
        <begin position="1409"/>
        <end position="1434"/>
    </location>
</feature>
<evidence type="ECO:0000256" key="3">
    <source>
        <dbReference type="ARBA" id="ARBA00022553"/>
    </source>
</evidence>
<feature type="coiled-coil region" evidence="5">
    <location>
        <begin position="479"/>
        <end position="605"/>
    </location>
</feature>
<feature type="region of interest" description="Disordered" evidence="6">
    <location>
        <begin position="1692"/>
        <end position="1798"/>
    </location>
</feature>
<dbReference type="GO" id="GO:0005813">
    <property type="term" value="C:centrosome"/>
    <property type="evidence" value="ECO:0007669"/>
    <property type="project" value="TreeGrafter"/>
</dbReference>
<dbReference type="GO" id="GO:0005876">
    <property type="term" value="C:spindle microtubule"/>
    <property type="evidence" value="ECO:0007669"/>
    <property type="project" value="TreeGrafter"/>
</dbReference>
<feature type="coiled-coil region" evidence="5">
    <location>
        <begin position="963"/>
        <end position="997"/>
    </location>
</feature>
<dbReference type="GO" id="GO:0000132">
    <property type="term" value="P:establishment of mitotic spindle orientation"/>
    <property type="evidence" value="ECO:0007669"/>
    <property type="project" value="TreeGrafter"/>
</dbReference>
<dbReference type="PANTHER" id="PTHR18902:SF24">
    <property type="entry name" value="NUCLEAR MITOTIC APPARATUS PROTEIN 1"/>
    <property type="match status" value="1"/>
</dbReference>
<dbReference type="PANTHER" id="PTHR18902">
    <property type="entry name" value="NUCLEAR MITOTIC APPARATUS PROTEIN 1-RELATED"/>
    <property type="match status" value="1"/>
</dbReference>
<feature type="region of interest" description="Disordered" evidence="6">
    <location>
        <begin position="1624"/>
        <end position="1673"/>
    </location>
</feature>
<dbReference type="Gene3D" id="1.10.287.1490">
    <property type="match status" value="1"/>
</dbReference>
<proteinExistence type="predicted"/>
<feature type="compositionally biased region" description="Low complexity" evidence="6">
    <location>
        <begin position="1349"/>
        <end position="1363"/>
    </location>
</feature>
<feature type="region of interest" description="Disordered" evidence="6">
    <location>
        <begin position="1349"/>
        <end position="1382"/>
    </location>
</feature>
<dbReference type="GO" id="GO:0000922">
    <property type="term" value="C:spindle pole"/>
    <property type="evidence" value="ECO:0007669"/>
    <property type="project" value="TreeGrafter"/>
</dbReference>
<keyword evidence="4 5" id="KW-0175">Coiled coil</keyword>
<feature type="coiled-coil region" evidence="5">
    <location>
        <begin position="330"/>
        <end position="425"/>
    </location>
</feature>
<dbReference type="EMBL" id="JBBPFD010000021">
    <property type="protein sequence ID" value="KAK7883297.1"/>
    <property type="molecule type" value="Genomic_DNA"/>
</dbReference>
<dbReference type="GO" id="GO:0005737">
    <property type="term" value="C:cytoplasm"/>
    <property type="evidence" value="ECO:0007669"/>
    <property type="project" value="UniProtKB-SubCell"/>
</dbReference>
<evidence type="ECO:0000313" key="8">
    <source>
        <dbReference type="Proteomes" id="UP001460270"/>
    </source>
</evidence>
<feature type="coiled-coil region" evidence="5">
    <location>
        <begin position="649"/>
        <end position="764"/>
    </location>
</feature>
<feature type="coiled-coil region" evidence="5">
    <location>
        <begin position="228"/>
        <end position="262"/>
    </location>
</feature>
<evidence type="ECO:0000256" key="5">
    <source>
        <dbReference type="SAM" id="Coils"/>
    </source>
</evidence>
<reference evidence="8" key="1">
    <citation type="submission" date="2024-04" db="EMBL/GenBank/DDBJ databases">
        <title>Salinicola lusitanus LLJ914,a marine bacterium isolated from the Okinawa Trough.</title>
        <authorList>
            <person name="Li J."/>
        </authorList>
    </citation>
    <scope>NUCLEOTIDE SEQUENCE [LARGE SCALE GENOMIC DNA]</scope>
</reference>
<comment type="caution">
    <text evidence="7">The sequence shown here is derived from an EMBL/GenBank/DDBJ whole genome shotgun (WGS) entry which is preliminary data.</text>
</comment>
<sequence>MESEGSVSLRPGLDAYLTRRHLPAPRDILDKSSTSSVSTMSSVNDEDESPLFIRSQKVKFLDLQNVASSSVSCSPIQDIMNTPVFQMRKMQRQLIQDRDYRDGLEKELSSKLALLAQRESQIHQLQYCLDKLKEDQGVGEQVAREQIDELENKNNMLQSRFNDVLQQNKELKGNTALMERKLDELAEENGVLSSQMKTVSSQLTYFKTEVGRLTEIQTAHEVEWRSAKSNLESNLYEARAQKELLTEQIEILKGKISCLEDKISKSIPEEEGDNMWITVEKELLENKICVLTDELENTTNSLLKSEVDVQDKTQKLMECEQKIFDQKELLIKQQNQINQLIESKNEAVENLQKEMTEVRQVLQQEICTLKLKLEEAEQQKNEQITRLQIQIALCTQEIEKLKEIKQQKEDLLLQTEERVKDLTAKLYTANSLLAEKDQELSSLTEKVVLLTEMHQQATDKTLAREEMFSQLLLEKSQGEEFFQRNIQSLKDEANNLKSSLKQVEEKLCIKEDLLSKAYLENGKIIEDLNHDIVLCKETIETLEEKNHLKDEQLIEVKKDNMIQSEKLQQEISAFKSQISDLYKSLSEAQEQGQIWQTELTRQEEENSHQTGLLQQQLSSYEERVQILTTEIKTKMAAISFLENQNLEQSALLENETSDLNQKVASLKAQLMKANEDLHSKENDFAVKQQELKKLQTKVSEFEEEIKSLHASIQAKEEELLHLSRETSTEIQHVKEDNFKQSEELQKLHLQIQSLHESLNTTKEQLTLKEDILARKEMEISHDKDEIQKLKVTFEADMLALRQKLHANEEQMITIKNEADHQLSVHQQVVQSLKDQLHNMAEALSKAEEMALTRLQMISEQKIKSAQEQELLQQKLSHSEVIIKTLENEISVKEQQMSELIAKNFEQSNVLYKQNECLQKQLESLASTLKDNQNNIQSKDTLLTQQQRENQLKQEELCVLQLKVEQAENNLLMFKKENDQMQANLQLKEDLLVKTKEQCLMVQTELSTFKNKMVENDKDLAKLRDDALTKTELICKTKEQLKTKENMLKELQEQSSRQVGNLQQCVESLKVQVEDCSQKLVVKEEQLLRLELESAQQIENLKQELISLNVERHHHKEINANALRHMEEILDATQKERDTLFKEKETLNVRLLAMEKQLEVTILENQRLSQAKQAMERESDAALKLQSKLQLELKRLAEDKDALLKEKEKIEDLEVVKKSFLEQLSAKSTAVEHYKAQMEKAMDHYNSKKQLLQRSEEEVANLKHSLSVRDHEVKTITMENKVLQMELDKIQSNDKKLLNKIASLEAQLSFADKTLRAQNKLQYQSLEHVPSTLEVPGEHYSINTRAKLRSMSSDSLDQNSLDDSINNTRKLSAPGESSTPLVRSSERLAAKRHVLQADSLETLYFTPINTKNRTTTDSKPEESEKRLSASSVKRRRTTQVINITMTKKTPGRNEADDTFYSLTSARSQPNLSRAHKAQSISTELFTTPKTAEADQLIGLPGYRRSTIHSQPTSTFCVGAENEPEGGPEDWMRIAEIQARNKACLPHLKSSYPLEFDTVRNSALIFTDEELRTGDPIETIRRASVMPGQLQDSLTSHRLSYMGPTGNTATSRSRLSLMPGQAIPKAVSSTLRSPKSNKRAPSTLTIHPASPEKKIRASCFPRPLTPKNKNVNGPAISHIQTALSPVDRRQSMMFTIDNTPRKDPRKDILKKGLSKLRSSTRKSPGKSLKSPAQSAGRRGQENIPSRNSRTAVGGAGRLGSQKSPLVANKGQRKSPRVSTRAAKSPGLTASARKMMSRMKV</sequence>
<protein>
    <recommendedName>
        <fullName evidence="9">Nuclear mitotic apparatus protein 1</fullName>
    </recommendedName>
</protein>
<evidence type="ECO:0000256" key="2">
    <source>
        <dbReference type="ARBA" id="ARBA00022490"/>
    </source>
</evidence>
<evidence type="ECO:0000256" key="6">
    <source>
        <dbReference type="SAM" id="MobiDB-lite"/>
    </source>
</evidence>
<feature type="coiled-coil region" evidence="5">
    <location>
        <begin position="140"/>
        <end position="188"/>
    </location>
</feature>
<feature type="region of interest" description="Disordered" evidence="6">
    <location>
        <begin position="27"/>
        <end position="46"/>
    </location>
</feature>
<keyword evidence="2" id="KW-0963">Cytoplasm</keyword>
<dbReference type="Proteomes" id="UP001460270">
    <property type="component" value="Unassembled WGS sequence"/>
</dbReference>
<feature type="compositionally biased region" description="Polar residues" evidence="6">
    <location>
        <begin position="1625"/>
        <end position="1643"/>
    </location>
</feature>
<feature type="compositionally biased region" description="Basic and acidic residues" evidence="6">
    <location>
        <begin position="1413"/>
        <end position="1426"/>
    </location>
</feature>
<feature type="coiled-coil region" evidence="5">
    <location>
        <begin position="1065"/>
        <end position="1306"/>
    </location>
</feature>
<feature type="compositionally biased region" description="Basic and acidic residues" evidence="6">
    <location>
        <begin position="1697"/>
        <end position="1708"/>
    </location>
</feature>
<evidence type="ECO:0008006" key="9">
    <source>
        <dbReference type="Google" id="ProtNLM"/>
    </source>
</evidence>
<organism evidence="7 8">
    <name type="scientific">Mugilogobius chulae</name>
    <name type="common">yellowstripe goby</name>
    <dbReference type="NCBI Taxonomy" id="88201"/>
    <lineage>
        <taxon>Eukaryota</taxon>
        <taxon>Metazoa</taxon>
        <taxon>Chordata</taxon>
        <taxon>Craniata</taxon>
        <taxon>Vertebrata</taxon>
        <taxon>Euteleostomi</taxon>
        <taxon>Actinopterygii</taxon>
        <taxon>Neopterygii</taxon>
        <taxon>Teleostei</taxon>
        <taxon>Neoteleostei</taxon>
        <taxon>Acanthomorphata</taxon>
        <taxon>Gobiaria</taxon>
        <taxon>Gobiiformes</taxon>
        <taxon>Gobioidei</taxon>
        <taxon>Gobiidae</taxon>
        <taxon>Gobionellinae</taxon>
        <taxon>Mugilogobius</taxon>
    </lineage>
</organism>
<keyword evidence="8" id="KW-1185">Reference proteome</keyword>
<dbReference type="InterPro" id="IPR051841">
    <property type="entry name" value="MT-Golgi_org_protein"/>
</dbReference>
<evidence type="ECO:0000256" key="4">
    <source>
        <dbReference type="ARBA" id="ARBA00023054"/>
    </source>
</evidence>
<feature type="compositionally biased region" description="Low complexity" evidence="6">
    <location>
        <begin position="32"/>
        <end position="43"/>
    </location>
</feature>
<accession>A0AAW0MRA0</accession>
<comment type="subcellular location">
    <subcellularLocation>
        <location evidence="1">Cytoplasm</location>
    </subcellularLocation>
</comment>
<name>A0AAW0MRA0_9GOBI</name>
<gene>
    <name evidence="7" type="ORF">WMY93_029471</name>
</gene>
<keyword evidence="3" id="KW-0597">Phosphoprotein</keyword>
<feature type="coiled-coil region" evidence="5">
    <location>
        <begin position="882"/>
        <end position="934"/>
    </location>
</feature>
<evidence type="ECO:0000256" key="1">
    <source>
        <dbReference type="ARBA" id="ARBA00004496"/>
    </source>
</evidence>
<feature type="compositionally biased region" description="Basic residues" evidence="6">
    <location>
        <begin position="1710"/>
        <end position="1722"/>
    </location>
</feature>
<dbReference type="GO" id="GO:0008017">
    <property type="term" value="F:microtubule binding"/>
    <property type="evidence" value="ECO:0007669"/>
    <property type="project" value="TreeGrafter"/>
</dbReference>
<evidence type="ECO:0000313" key="7">
    <source>
        <dbReference type="EMBL" id="KAK7883297.1"/>
    </source>
</evidence>
<feature type="compositionally biased region" description="Polar residues" evidence="6">
    <location>
        <begin position="1364"/>
        <end position="1381"/>
    </location>
</feature>